<feature type="region of interest" description="Disordered" evidence="1">
    <location>
        <begin position="780"/>
        <end position="802"/>
    </location>
</feature>
<evidence type="ECO:0000259" key="2">
    <source>
        <dbReference type="PROSITE" id="PS50234"/>
    </source>
</evidence>
<dbReference type="Proteomes" id="UP000178121">
    <property type="component" value="Unassembled WGS sequence"/>
</dbReference>
<dbReference type="SUPFAM" id="SSF53300">
    <property type="entry name" value="vWA-like"/>
    <property type="match status" value="1"/>
</dbReference>
<dbReference type="Gene3D" id="3.40.50.410">
    <property type="entry name" value="von Willebrand factor, type A domain"/>
    <property type="match status" value="1"/>
</dbReference>
<evidence type="ECO:0000313" key="3">
    <source>
        <dbReference type="EMBL" id="OHA20516.1"/>
    </source>
</evidence>
<dbReference type="InterPro" id="IPR050525">
    <property type="entry name" value="ECM_Assembly_Org"/>
</dbReference>
<reference evidence="3 4" key="1">
    <citation type="journal article" date="2016" name="Nat. Commun.">
        <title>Thousands of microbial genomes shed light on interconnected biogeochemical processes in an aquifer system.</title>
        <authorList>
            <person name="Anantharaman K."/>
            <person name="Brown C.T."/>
            <person name="Hug L.A."/>
            <person name="Sharon I."/>
            <person name="Castelle C.J."/>
            <person name="Probst A.J."/>
            <person name="Thomas B.C."/>
            <person name="Singh A."/>
            <person name="Wilkins M.J."/>
            <person name="Karaoz U."/>
            <person name="Brodie E.L."/>
            <person name="Williams K.H."/>
            <person name="Hubbard S.S."/>
            <person name="Banfield J.F."/>
        </authorList>
    </citation>
    <scope>NUCLEOTIDE SEQUENCE [LARGE SCALE GENOMIC DNA]</scope>
</reference>
<evidence type="ECO:0000256" key="1">
    <source>
        <dbReference type="SAM" id="MobiDB-lite"/>
    </source>
</evidence>
<organism evidence="3 4">
    <name type="scientific">Candidatus Taylorbacteria bacterium RIFCSPHIGHO2_01_FULL_51_15</name>
    <dbReference type="NCBI Taxonomy" id="1802304"/>
    <lineage>
        <taxon>Bacteria</taxon>
        <taxon>Candidatus Tayloriibacteriota</taxon>
    </lineage>
</organism>
<comment type="caution">
    <text evidence="3">The sequence shown here is derived from an EMBL/GenBank/DDBJ whole genome shotgun (WGS) entry which is preliminary data.</text>
</comment>
<feature type="region of interest" description="Disordered" evidence="1">
    <location>
        <begin position="225"/>
        <end position="245"/>
    </location>
</feature>
<dbReference type="CDD" id="cd00198">
    <property type="entry name" value="vWFA"/>
    <property type="match status" value="1"/>
</dbReference>
<name>A0A1G2M9D0_9BACT</name>
<gene>
    <name evidence="3" type="ORF">A2849_00785</name>
</gene>
<dbReference type="Pfam" id="PF00092">
    <property type="entry name" value="VWA"/>
    <property type="match status" value="1"/>
</dbReference>
<feature type="domain" description="VWFA" evidence="2">
    <location>
        <begin position="553"/>
        <end position="733"/>
    </location>
</feature>
<protein>
    <recommendedName>
        <fullName evidence="2">VWFA domain-containing protein</fullName>
    </recommendedName>
</protein>
<accession>A0A1G2M9D0</accession>
<evidence type="ECO:0000313" key="4">
    <source>
        <dbReference type="Proteomes" id="UP000178121"/>
    </source>
</evidence>
<dbReference type="SMART" id="SM00327">
    <property type="entry name" value="VWA"/>
    <property type="match status" value="1"/>
</dbReference>
<dbReference type="AlphaFoldDB" id="A0A1G2M9D0"/>
<sequence>MKKILLSTIMIAFVGALVSVGATGAFLSDSEVTRGNVFEAGAIDLRVDNESYYNGAISTSTTWLDPQNLSEGLLFLNFLDLKPDDEGEDTISLHVGTNPAWACMELSLVSDDDISSNEPELGAGDALENPTDTLDGELGGLVEMIWWTDDGDNVLEVGEEIFTDDGLPAPILDLFGNATSTLKFTLADSGSNLWGGNGPLSATEVHYIGKAWCFGDMTLNPLTQDGGDQGRSPIDPAGPGWSCDGKQIDNKSQTDGLTMDITFTAIQARHNDDFLCEPQPTGTITIQKIVEGADPESFGPFKIDGNTVPLNTPIAVQPGLHTITETGSGDYNATFGLDCNASGEVTVVAGEEYTCTITNTLGSGTLIVEKVISGGPLAGSPESFSFSVNGGGATPFENDGSNSIALAPGAYDVTETVSPDYVTTYANSVNGSANCTDLPVANGGSVTCTITNTLGSGTLFVKKVLINDDGGLTATTTFSFGVNGMATTTFEADGQNDVAVAPGTYSVVEEVHPDYTTTYENCSAVAVGNGETETCTITNDDNEPTLSCNADLDAMLVLDRSGSIDSGELSTLKTAAHAFVGALAPSAAGVHVGQSSFSSTGTLDLHLTDDEAAAHLAINALAAGGSTDLEAGITVAIGELDNAHTHERPATPDAIVVITDGAPNVPSSPAGQAALDAAAAADAARAAGIEVFVVGVGVTLDTETFLKTDIADDEAHYFAAADFDELQTVLQGLVACDDMRKVYNFVGVTTANDGTGGNPLALEHDSDLWPWTAVGDQNDANSPTDSEYTAISTDNNSRWTSDDPSTGDFMVKRFHFTLTEPLATISDIKALWKGQPEATANTTIWVLKTGLDEFTAANWVQLGSSLSIPAGSDRYMVRHIADADVETYVSGGGVIDVMVAIDVTSEDLRTDYMELVVTSTP</sequence>
<dbReference type="PANTHER" id="PTHR24020">
    <property type="entry name" value="COLLAGEN ALPHA"/>
    <property type="match status" value="1"/>
</dbReference>
<dbReference type="InterPro" id="IPR036465">
    <property type="entry name" value="vWFA_dom_sf"/>
</dbReference>
<dbReference type="InterPro" id="IPR002035">
    <property type="entry name" value="VWF_A"/>
</dbReference>
<dbReference type="InterPro" id="IPR045826">
    <property type="entry name" value="SpaA_PFL_dom_2"/>
</dbReference>
<dbReference type="PROSITE" id="PS50234">
    <property type="entry name" value="VWFA"/>
    <property type="match status" value="1"/>
</dbReference>
<dbReference type="EMBL" id="MHRI01000029">
    <property type="protein sequence ID" value="OHA20516.1"/>
    <property type="molecule type" value="Genomic_DNA"/>
</dbReference>
<dbReference type="Pfam" id="PF19403">
    <property type="entry name" value="SpaA_2"/>
    <property type="match status" value="2"/>
</dbReference>
<proteinExistence type="predicted"/>